<dbReference type="InterPro" id="IPR027417">
    <property type="entry name" value="P-loop_NTPase"/>
</dbReference>
<dbReference type="InterPro" id="IPR052539">
    <property type="entry name" value="MGD_biosynthesis_adapter"/>
</dbReference>
<gene>
    <name evidence="2" type="primary">mobB</name>
    <name evidence="2" type="ORF">LCY76_08935</name>
</gene>
<keyword evidence="3" id="KW-1185">Reference proteome</keyword>
<evidence type="ECO:0000313" key="2">
    <source>
        <dbReference type="EMBL" id="MCK6256718.1"/>
    </source>
</evidence>
<organism evidence="2 3">
    <name type="scientific">Fictibacillus marinisediminis</name>
    <dbReference type="NCBI Taxonomy" id="2878389"/>
    <lineage>
        <taxon>Bacteria</taxon>
        <taxon>Bacillati</taxon>
        <taxon>Bacillota</taxon>
        <taxon>Bacilli</taxon>
        <taxon>Bacillales</taxon>
        <taxon>Fictibacillaceae</taxon>
        <taxon>Fictibacillus</taxon>
    </lineage>
</organism>
<reference evidence="2" key="1">
    <citation type="submission" date="2021-09" db="EMBL/GenBank/DDBJ databases">
        <title>Genome analysis of Fictibacillus sp. KIGAM418 isolated from marine sediment.</title>
        <authorList>
            <person name="Seo M.-J."/>
            <person name="Cho E.-S."/>
            <person name="Hwang C.Y."/>
        </authorList>
    </citation>
    <scope>NUCLEOTIDE SEQUENCE</scope>
    <source>
        <strain evidence="2">KIGAM418</strain>
    </source>
</reference>
<dbReference type="EMBL" id="JAIWJX010000002">
    <property type="protein sequence ID" value="MCK6256718.1"/>
    <property type="molecule type" value="Genomic_DNA"/>
</dbReference>
<dbReference type="InterPro" id="IPR004435">
    <property type="entry name" value="MobB_dom"/>
</dbReference>
<dbReference type="GO" id="GO:0005525">
    <property type="term" value="F:GTP binding"/>
    <property type="evidence" value="ECO:0007669"/>
    <property type="project" value="InterPro"/>
</dbReference>
<evidence type="ECO:0000313" key="3">
    <source>
        <dbReference type="Proteomes" id="UP001139011"/>
    </source>
</evidence>
<dbReference type="PANTHER" id="PTHR40072:SF1">
    <property type="entry name" value="MOLYBDOPTERIN-GUANINE DINUCLEOTIDE BIOSYNTHESIS ADAPTER PROTEIN"/>
    <property type="match status" value="1"/>
</dbReference>
<sequence>MAMGSGRKVQVVGYKNSGKTTLITNLLEAAARAGIMTGTLKHHGHGGRVEFRDDESDTAAHRRAGAVVSGVEGGNTFQLCLNMQASLCKLLELYEPLGLDLLLLEGFKEHQLPRIVLLKENADLKLLEDSVEILAVIAWPPVSRQLISADLPFFRIGEKVQYIDFLLDLFKGLNT</sequence>
<dbReference type="RefSeq" id="WP_248252348.1">
    <property type="nucleotide sequence ID" value="NZ_JAIWJX010000002.1"/>
</dbReference>
<feature type="domain" description="Molybdopterin-guanine dinucleotide biosynthesis protein B (MobB)" evidence="1">
    <location>
        <begin position="9"/>
        <end position="138"/>
    </location>
</feature>
<proteinExistence type="predicted"/>
<accession>A0A9X1XC64</accession>
<name>A0A9X1XC64_9BACL</name>
<dbReference type="NCBIfam" id="TIGR00176">
    <property type="entry name" value="mobB"/>
    <property type="match status" value="1"/>
</dbReference>
<dbReference type="SUPFAM" id="SSF52540">
    <property type="entry name" value="P-loop containing nucleoside triphosphate hydrolases"/>
    <property type="match status" value="1"/>
</dbReference>
<dbReference type="Proteomes" id="UP001139011">
    <property type="component" value="Unassembled WGS sequence"/>
</dbReference>
<dbReference type="Gene3D" id="3.40.50.300">
    <property type="entry name" value="P-loop containing nucleotide triphosphate hydrolases"/>
    <property type="match status" value="1"/>
</dbReference>
<comment type="caution">
    <text evidence="2">The sequence shown here is derived from an EMBL/GenBank/DDBJ whole genome shotgun (WGS) entry which is preliminary data.</text>
</comment>
<protein>
    <submittedName>
        <fullName evidence="2">Molybdopterin-guanine dinucleotide biosynthesis protein B</fullName>
    </submittedName>
</protein>
<evidence type="ECO:0000259" key="1">
    <source>
        <dbReference type="Pfam" id="PF03205"/>
    </source>
</evidence>
<dbReference type="PANTHER" id="PTHR40072">
    <property type="entry name" value="MOLYBDOPTERIN-GUANINE DINUCLEOTIDE BIOSYNTHESIS ADAPTER PROTEIN-RELATED"/>
    <property type="match status" value="1"/>
</dbReference>
<dbReference type="AlphaFoldDB" id="A0A9X1XC64"/>
<dbReference type="Pfam" id="PF03205">
    <property type="entry name" value="MobB"/>
    <property type="match status" value="1"/>
</dbReference>
<dbReference type="GO" id="GO:0006777">
    <property type="term" value="P:Mo-molybdopterin cofactor biosynthetic process"/>
    <property type="evidence" value="ECO:0007669"/>
    <property type="project" value="InterPro"/>
</dbReference>